<evidence type="ECO:0000313" key="9">
    <source>
        <dbReference type="Proteomes" id="UP000077763"/>
    </source>
</evidence>
<evidence type="ECO:0000256" key="6">
    <source>
        <dbReference type="SAM" id="Phobius"/>
    </source>
</evidence>
<comment type="caution">
    <text evidence="8">The sequence shown here is derived from an EMBL/GenBank/DDBJ whole genome shotgun (WGS) entry which is preliminary data.</text>
</comment>
<evidence type="ECO:0000256" key="4">
    <source>
        <dbReference type="ARBA" id="ARBA00022989"/>
    </source>
</evidence>
<sequence length="208" mass="23235">MNNRNTVAVWDIFIRIFHWSLVIAFAIAYFTSEEENAWHIYAGYTVLGLIIFRILWGVIGSRHARFSDFVCSPSAVYQYIGELRAGSAKHYIGHNPLGGWMVVALLSTLLIVTVSGLKVYAIEEGRGPLAGNPAAITLISAAHAEDDEDTDKEGTENQDEEFWEEIHEGATNFMLVLIALHIAGIIISSRFHREHLVKAMFTGKKSKE</sequence>
<comment type="subcellular location">
    <subcellularLocation>
        <location evidence="1">Cell membrane</location>
        <topology evidence="1">Multi-pass membrane protein</topology>
    </subcellularLocation>
</comment>
<dbReference type="GO" id="GO:0020037">
    <property type="term" value="F:heme binding"/>
    <property type="evidence" value="ECO:0007669"/>
    <property type="project" value="TreeGrafter"/>
</dbReference>
<keyword evidence="5 6" id="KW-0472">Membrane</keyword>
<dbReference type="GO" id="GO:0009055">
    <property type="term" value="F:electron transfer activity"/>
    <property type="evidence" value="ECO:0007669"/>
    <property type="project" value="InterPro"/>
</dbReference>
<keyword evidence="3 6" id="KW-0812">Transmembrane</keyword>
<proteinExistence type="predicted"/>
<evidence type="ECO:0000256" key="3">
    <source>
        <dbReference type="ARBA" id="ARBA00022692"/>
    </source>
</evidence>
<feature type="transmembrane region" description="Helical" evidence="6">
    <location>
        <begin position="173"/>
        <end position="191"/>
    </location>
</feature>
<dbReference type="EMBL" id="LUUH01000065">
    <property type="protein sequence ID" value="OAI01923.1"/>
    <property type="molecule type" value="Genomic_DNA"/>
</dbReference>
<evidence type="ECO:0000259" key="7">
    <source>
        <dbReference type="Pfam" id="PF01292"/>
    </source>
</evidence>
<feature type="transmembrane region" description="Helical" evidence="6">
    <location>
        <begin position="38"/>
        <end position="59"/>
    </location>
</feature>
<dbReference type="PANTHER" id="PTHR30485">
    <property type="entry name" value="NI/FE-HYDROGENASE 1 B-TYPE CYTOCHROME SUBUNIT"/>
    <property type="match status" value="1"/>
</dbReference>
<protein>
    <submittedName>
        <fullName evidence="8">Cytochrome B</fullName>
    </submittedName>
</protein>
<evidence type="ECO:0000313" key="8">
    <source>
        <dbReference type="EMBL" id="OAI01923.1"/>
    </source>
</evidence>
<gene>
    <name evidence="8" type="ORF">A1353_17405</name>
</gene>
<organism evidence="8 9">
    <name type="scientific">Methylomonas methanica</name>
    <dbReference type="NCBI Taxonomy" id="421"/>
    <lineage>
        <taxon>Bacteria</taxon>
        <taxon>Pseudomonadati</taxon>
        <taxon>Pseudomonadota</taxon>
        <taxon>Gammaproteobacteria</taxon>
        <taxon>Methylococcales</taxon>
        <taxon>Methylococcaceae</taxon>
        <taxon>Methylomonas</taxon>
    </lineage>
</organism>
<evidence type="ECO:0000256" key="5">
    <source>
        <dbReference type="ARBA" id="ARBA00023136"/>
    </source>
</evidence>
<feature type="transmembrane region" description="Helical" evidence="6">
    <location>
        <begin position="12"/>
        <end position="32"/>
    </location>
</feature>
<dbReference type="Pfam" id="PF01292">
    <property type="entry name" value="Ni_hydr_CYTB"/>
    <property type="match status" value="1"/>
</dbReference>
<dbReference type="GO" id="GO:0022904">
    <property type="term" value="P:respiratory electron transport chain"/>
    <property type="evidence" value="ECO:0007669"/>
    <property type="project" value="InterPro"/>
</dbReference>
<dbReference type="SUPFAM" id="SSF81342">
    <property type="entry name" value="Transmembrane di-heme cytochromes"/>
    <property type="match status" value="1"/>
</dbReference>
<dbReference type="Gene3D" id="1.20.950.20">
    <property type="entry name" value="Transmembrane di-heme cytochromes, Chain C"/>
    <property type="match status" value="1"/>
</dbReference>
<evidence type="ECO:0000256" key="2">
    <source>
        <dbReference type="ARBA" id="ARBA00022475"/>
    </source>
</evidence>
<reference evidence="8 9" key="1">
    <citation type="submission" date="2016-03" db="EMBL/GenBank/DDBJ databases">
        <authorList>
            <person name="Ploux O."/>
        </authorList>
    </citation>
    <scope>NUCLEOTIDE SEQUENCE [LARGE SCALE GENOMIC DNA]</scope>
    <source>
        <strain evidence="8 9">R-45371</strain>
    </source>
</reference>
<accession>A0A177M9D6</accession>
<dbReference type="InterPro" id="IPR016174">
    <property type="entry name" value="Di-haem_cyt_TM"/>
</dbReference>
<keyword evidence="2" id="KW-1003">Cell membrane</keyword>
<feature type="domain" description="Cytochrome b561 bacterial/Ni-hydrogenase" evidence="7">
    <location>
        <begin position="9"/>
        <end position="203"/>
    </location>
</feature>
<name>A0A177M9D6_METMH</name>
<keyword evidence="4 6" id="KW-1133">Transmembrane helix</keyword>
<dbReference type="GO" id="GO:0005886">
    <property type="term" value="C:plasma membrane"/>
    <property type="evidence" value="ECO:0007669"/>
    <property type="project" value="UniProtKB-SubCell"/>
</dbReference>
<feature type="transmembrane region" description="Helical" evidence="6">
    <location>
        <begin position="97"/>
        <end position="122"/>
    </location>
</feature>
<dbReference type="InterPro" id="IPR051542">
    <property type="entry name" value="Hydrogenase_cytochrome"/>
</dbReference>
<evidence type="ECO:0000256" key="1">
    <source>
        <dbReference type="ARBA" id="ARBA00004651"/>
    </source>
</evidence>
<dbReference type="PANTHER" id="PTHR30485:SF2">
    <property type="entry name" value="BLL0597 PROTEIN"/>
    <property type="match status" value="1"/>
</dbReference>
<dbReference type="AlphaFoldDB" id="A0A177M9D6"/>
<dbReference type="Proteomes" id="UP000077763">
    <property type="component" value="Unassembled WGS sequence"/>
</dbReference>
<dbReference type="InterPro" id="IPR011577">
    <property type="entry name" value="Cyt_b561_bac/Ni-Hgenase"/>
</dbReference>
<dbReference type="RefSeq" id="WP_064037394.1">
    <property type="nucleotide sequence ID" value="NZ_LUUH01000065.1"/>
</dbReference>